<evidence type="ECO:0000256" key="2">
    <source>
        <dbReference type="ARBA" id="ARBA00022679"/>
    </source>
</evidence>
<dbReference type="SUPFAM" id="SSF55048">
    <property type="entry name" value="Probable ACP-binding domain of malonyl-CoA ACP transacylase"/>
    <property type="match status" value="1"/>
</dbReference>
<evidence type="ECO:0000256" key="1">
    <source>
        <dbReference type="ARBA" id="ARBA00013258"/>
    </source>
</evidence>
<evidence type="ECO:0000256" key="4">
    <source>
        <dbReference type="ARBA" id="ARBA00048462"/>
    </source>
</evidence>
<dbReference type="PANTHER" id="PTHR42681:SF1">
    <property type="entry name" value="MALONYL-COA-ACYL CARRIER PROTEIN TRANSACYLASE, MITOCHONDRIAL"/>
    <property type="match status" value="1"/>
</dbReference>
<evidence type="ECO:0000313" key="6">
    <source>
        <dbReference type="EMBL" id="CAA9465011.1"/>
    </source>
</evidence>
<name>A0A6J4RG82_9ACTN</name>
<dbReference type="GO" id="GO:0004314">
    <property type="term" value="F:[acyl-carrier-protein] S-malonyltransferase activity"/>
    <property type="evidence" value="ECO:0007669"/>
    <property type="project" value="UniProtKB-EC"/>
</dbReference>
<dbReference type="EMBL" id="CADCVJ010000040">
    <property type="protein sequence ID" value="CAA9465011.1"/>
    <property type="molecule type" value="Genomic_DNA"/>
</dbReference>
<dbReference type="InterPro" id="IPR014043">
    <property type="entry name" value="Acyl_transferase_dom"/>
</dbReference>
<evidence type="ECO:0000259" key="5">
    <source>
        <dbReference type="SMART" id="SM00827"/>
    </source>
</evidence>
<accession>A0A6J4RG82</accession>
<comment type="catalytic activity">
    <reaction evidence="4">
        <text>holo-[ACP] + malonyl-CoA = malonyl-[ACP] + CoA</text>
        <dbReference type="Rhea" id="RHEA:41792"/>
        <dbReference type="Rhea" id="RHEA-COMP:9623"/>
        <dbReference type="Rhea" id="RHEA-COMP:9685"/>
        <dbReference type="ChEBI" id="CHEBI:57287"/>
        <dbReference type="ChEBI" id="CHEBI:57384"/>
        <dbReference type="ChEBI" id="CHEBI:64479"/>
        <dbReference type="ChEBI" id="CHEBI:78449"/>
        <dbReference type="EC" id="2.3.1.39"/>
    </reaction>
</comment>
<protein>
    <recommendedName>
        <fullName evidence="1">[acyl-carrier-protein] S-malonyltransferase</fullName>
        <ecNumber evidence="1">2.3.1.39</ecNumber>
    </recommendedName>
</protein>
<gene>
    <name evidence="6" type="ORF">AVDCRST_MAG38-744</name>
</gene>
<proteinExistence type="predicted"/>
<dbReference type="InterPro" id="IPR001227">
    <property type="entry name" value="Ac_transferase_dom_sf"/>
</dbReference>
<feature type="domain" description="Malonyl-CoA:ACP transacylase (MAT)" evidence="5">
    <location>
        <begin position="13"/>
        <end position="282"/>
    </location>
</feature>
<dbReference type="SUPFAM" id="SSF52151">
    <property type="entry name" value="FabD/lysophospholipase-like"/>
    <property type="match status" value="1"/>
</dbReference>
<dbReference type="GO" id="GO:0006633">
    <property type="term" value="P:fatty acid biosynthetic process"/>
    <property type="evidence" value="ECO:0007669"/>
    <property type="project" value="TreeGrafter"/>
</dbReference>
<dbReference type="PANTHER" id="PTHR42681">
    <property type="entry name" value="MALONYL-COA-ACYL CARRIER PROTEIN TRANSACYLASE, MITOCHONDRIAL"/>
    <property type="match status" value="1"/>
</dbReference>
<dbReference type="SMART" id="SM00827">
    <property type="entry name" value="PKS_AT"/>
    <property type="match status" value="1"/>
</dbReference>
<evidence type="ECO:0000256" key="3">
    <source>
        <dbReference type="ARBA" id="ARBA00023315"/>
    </source>
</evidence>
<dbReference type="InterPro" id="IPR050858">
    <property type="entry name" value="Mal-CoA-ACP_Trans/PKS_FabD"/>
</dbReference>
<dbReference type="GO" id="GO:0005829">
    <property type="term" value="C:cytosol"/>
    <property type="evidence" value="ECO:0007669"/>
    <property type="project" value="TreeGrafter"/>
</dbReference>
<dbReference type="InterPro" id="IPR016035">
    <property type="entry name" value="Acyl_Trfase/lysoPLipase"/>
</dbReference>
<organism evidence="6">
    <name type="scientific">uncultured Solirubrobacteraceae bacterium</name>
    <dbReference type="NCBI Taxonomy" id="1162706"/>
    <lineage>
        <taxon>Bacteria</taxon>
        <taxon>Bacillati</taxon>
        <taxon>Actinomycetota</taxon>
        <taxon>Thermoleophilia</taxon>
        <taxon>Solirubrobacterales</taxon>
        <taxon>Solirubrobacteraceae</taxon>
        <taxon>environmental samples</taxon>
    </lineage>
</organism>
<dbReference type="AlphaFoldDB" id="A0A6J4RG82"/>
<sequence length="286" mass="29693">MTFTIDSPSPAVLFPGQGSQTPEMRDLVAATPGLLESCVELVGEDPFARVEESTRFAQPAIFCASMAAWSRLDVRPRAAAGHSLGELAALTAAGVFSLDDALRLVVVRGRLMAGADDSGSMLALVGGEPADAAEIAAAAGVTVANDNAPGQVVLSGDRDRLAQAEEAARERGIRALALDVAGAFHSPAMAPAVEPFRAALDEVQLGEPRFEVFSCATAAPFADVRDELASALVRPVRWRETVLALGEAGVESYVDVGPGKVLARLMKRISAGLKAQSPDFQEAAGV</sequence>
<dbReference type="EC" id="2.3.1.39" evidence="1"/>
<dbReference type="Gene3D" id="3.40.366.10">
    <property type="entry name" value="Malonyl-Coenzyme A Acyl Carrier Protein, domain 2"/>
    <property type="match status" value="1"/>
</dbReference>
<keyword evidence="2 6" id="KW-0808">Transferase</keyword>
<dbReference type="InterPro" id="IPR016036">
    <property type="entry name" value="Malonyl_transacylase_ACP-bd"/>
</dbReference>
<reference evidence="6" key="1">
    <citation type="submission" date="2020-02" db="EMBL/GenBank/DDBJ databases">
        <authorList>
            <person name="Meier V. D."/>
        </authorList>
    </citation>
    <scope>NUCLEOTIDE SEQUENCE</scope>
    <source>
        <strain evidence="6">AVDCRST_MAG38</strain>
    </source>
</reference>
<keyword evidence="3 6" id="KW-0012">Acyltransferase</keyword>
<dbReference type="Pfam" id="PF00698">
    <property type="entry name" value="Acyl_transf_1"/>
    <property type="match status" value="1"/>
</dbReference>